<reference evidence="2" key="1">
    <citation type="submission" date="2021-02" db="EMBL/GenBank/DDBJ databases">
        <authorList>
            <person name="Nowell W R."/>
        </authorList>
    </citation>
    <scope>NUCLEOTIDE SEQUENCE</scope>
</reference>
<evidence type="ECO:0000313" key="1">
    <source>
        <dbReference type="EMBL" id="CAF4380115.1"/>
    </source>
</evidence>
<evidence type="ECO:0000313" key="4">
    <source>
        <dbReference type="EMBL" id="CAF4906562.1"/>
    </source>
</evidence>
<evidence type="ECO:0000313" key="2">
    <source>
        <dbReference type="EMBL" id="CAF4543686.1"/>
    </source>
</evidence>
<name>A0A820YAU3_9BILA</name>
<dbReference type="Proteomes" id="UP000663851">
    <property type="component" value="Unassembled WGS sequence"/>
</dbReference>
<comment type="caution">
    <text evidence="2">The sequence shown here is derived from an EMBL/GenBank/DDBJ whole genome shotgun (WGS) entry which is preliminary data.</text>
</comment>
<gene>
    <name evidence="2" type="ORF">HFQ381_LOCUS30474</name>
    <name evidence="4" type="ORF">QYT958_LOCUS30983</name>
    <name evidence="3" type="ORF">TOA249_LOCUS30516</name>
    <name evidence="1" type="ORF">UJA718_LOCUS17694</name>
</gene>
<dbReference type="EMBL" id="CAJOBS010005382">
    <property type="protein sequence ID" value="CAF4898700.1"/>
    <property type="molecule type" value="Genomic_DNA"/>
</dbReference>
<dbReference type="EMBL" id="CAJOBP010002904">
    <property type="protein sequence ID" value="CAF4380115.1"/>
    <property type="molecule type" value="Genomic_DNA"/>
</dbReference>
<dbReference type="EMBL" id="CAJOBR010012772">
    <property type="protein sequence ID" value="CAF4906562.1"/>
    <property type="molecule type" value="Genomic_DNA"/>
</dbReference>
<dbReference type="EMBL" id="CAJOBO010005410">
    <property type="protein sequence ID" value="CAF4543686.1"/>
    <property type="molecule type" value="Genomic_DNA"/>
</dbReference>
<proteinExistence type="predicted"/>
<keyword evidence="6" id="KW-1185">Reference proteome</keyword>
<evidence type="ECO:0000313" key="3">
    <source>
        <dbReference type="EMBL" id="CAF4898700.1"/>
    </source>
</evidence>
<evidence type="ECO:0000313" key="6">
    <source>
        <dbReference type="Proteomes" id="UP000663873"/>
    </source>
</evidence>
<dbReference type="Proteomes" id="UP000663838">
    <property type="component" value="Unassembled WGS sequence"/>
</dbReference>
<protein>
    <submittedName>
        <fullName evidence="2">Uncharacterized protein</fullName>
    </submittedName>
</protein>
<evidence type="ECO:0000313" key="5">
    <source>
        <dbReference type="Proteomes" id="UP000663851"/>
    </source>
</evidence>
<dbReference type="AlphaFoldDB" id="A0A820YAU3"/>
<sequence length="85" mass="9941">MSGQYYREWGKDFLEHKFSLIIYSGRINRMGENLLTNPDLSFASMTGQEIVQELKKMTDQKTRDVYDFPLFIQMLIPMLTVDALA</sequence>
<dbReference type="Proteomes" id="UP000663873">
    <property type="component" value="Unassembled WGS sequence"/>
</dbReference>
<organism evidence="2 5">
    <name type="scientific">Rotaria socialis</name>
    <dbReference type="NCBI Taxonomy" id="392032"/>
    <lineage>
        <taxon>Eukaryota</taxon>
        <taxon>Metazoa</taxon>
        <taxon>Spiralia</taxon>
        <taxon>Gnathifera</taxon>
        <taxon>Rotifera</taxon>
        <taxon>Eurotatoria</taxon>
        <taxon>Bdelloidea</taxon>
        <taxon>Philodinida</taxon>
        <taxon>Philodinidae</taxon>
        <taxon>Rotaria</taxon>
    </lineage>
</organism>
<accession>A0A820YAU3</accession>
<dbReference type="Proteomes" id="UP000663848">
    <property type="component" value="Unassembled WGS sequence"/>
</dbReference>